<organism evidence="2 3">
    <name type="scientific">Opisthorchis viverrini</name>
    <name type="common">Southeast Asian liver fluke</name>
    <dbReference type="NCBI Taxonomy" id="6198"/>
    <lineage>
        <taxon>Eukaryota</taxon>
        <taxon>Metazoa</taxon>
        <taxon>Spiralia</taxon>
        <taxon>Lophotrochozoa</taxon>
        <taxon>Platyhelminthes</taxon>
        <taxon>Trematoda</taxon>
        <taxon>Digenea</taxon>
        <taxon>Opisthorchiida</taxon>
        <taxon>Opisthorchiata</taxon>
        <taxon>Opisthorchiidae</taxon>
        <taxon>Opisthorchis</taxon>
    </lineage>
</organism>
<gene>
    <name evidence="2" type="ORF">X801_01276</name>
</gene>
<feature type="compositionally biased region" description="Basic and acidic residues" evidence="1">
    <location>
        <begin position="166"/>
        <end position="179"/>
    </location>
</feature>
<name>A0A1S8X7Z4_OPIVI</name>
<reference evidence="2 3" key="1">
    <citation type="submission" date="2015-03" db="EMBL/GenBank/DDBJ databases">
        <title>Draft genome of the nematode, Opisthorchis viverrini.</title>
        <authorList>
            <person name="Mitreva M."/>
        </authorList>
    </citation>
    <scope>NUCLEOTIDE SEQUENCE [LARGE SCALE GENOMIC DNA]</scope>
    <source>
        <strain evidence="2">Khon Kaen</strain>
    </source>
</reference>
<protein>
    <submittedName>
        <fullName evidence="2">Uncharacterized protein</fullName>
    </submittedName>
</protein>
<keyword evidence="3" id="KW-1185">Reference proteome</keyword>
<dbReference type="Proteomes" id="UP000243686">
    <property type="component" value="Unassembled WGS sequence"/>
</dbReference>
<feature type="region of interest" description="Disordered" evidence="1">
    <location>
        <begin position="52"/>
        <end position="119"/>
    </location>
</feature>
<accession>A0A1S8X7Z4</accession>
<feature type="region of interest" description="Disordered" evidence="1">
    <location>
        <begin position="1"/>
        <end position="28"/>
    </location>
</feature>
<feature type="region of interest" description="Disordered" evidence="1">
    <location>
        <begin position="158"/>
        <end position="185"/>
    </location>
</feature>
<evidence type="ECO:0000256" key="1">
    <source>
        <dbReference type="SAM" id="MobiDB-lite"/>
    </source>
</evidence>
<proteinExistence type="predicted"/>
<dbReference type="EMBL" id="KV891675">
    <property type="protein sequence ID" value="OON22821.1"/>
    <property type="molecule type" value="Genomic_DNA"/>
</dbReference>
<evidence type="ECO:0000313" key="3">
    <source>
        <dbReference type="Proteomes" id="UP000243686"/>
    </source>
</evidence>
<evidence type="ECO:0000313" key="2">
    <source>
        <dbReference type="EMBL" id="OON22821.1"/>
    </source>
</evidence>
<dbReference type="AlphaFoldDB" id="A0A1S8X7Z4"/>
<feature type="non-terminal residue" evidence="2">
    <location>
        <position position="234"/>
    </location>
</feature>
<feature type="compositionally biased region" description="Polar residues" evidence="1">
    <location>
        <begin position="60"/>
        <end position="96"/>
    </location>
</feature>
<sequence>MTSQTRNSYPQPPGGSADSTNDGELLPGYFGLNYAQQAALLWANAAAMAAAASSSNSSSGLSPQEGTTSQRNPKSSSSTSMNTFETKQPKSNLKNASNKEYHTDNTSTSAAYGPATSGHVDPTTMMFAGRFTSPSVENRMKESSLSLSTANNSDTQCFAKQSNAKSDPRNTDSSKRPEDTDSSGCLNPETILANQMLQSLAGAQISYQRQVVRWIAPVVLILQVLQPIWRMYEQ</sequence>